<keyword evidence="1" id="KW-0677">Repeat</keyword>
<feature type="repeat" description="ANK" evidence="3">
    <location>
        <begin position="165"/>
        <end position="191"/>
    </location>
</feature>
<dbReference type="RefSeq" id="WP_264281992.1">
    <property type="nucleotide sequence ID" value="NZ_CP107006.1"/>
</dbReference>
<dbReference type="Pfam" id="PF12796">
    <property type="entry name" value="Ank_2"/>
    <property type="match status" value="1"/>
</dbReference>
<name>A0ABY6J2Y0_9BACT</name>
<proteinExistence type="predicted"/>
<dbReference type="PROSITE" id="PS50088">
    <property type="entry name" value="ANK_REPEAT"/>
    <property type="match status" value="2"/>
</dbReference>
<dbReference type="EMBL" id="CP107006">
    <property type="protein sequence ID" value="UYQ94028.1"/>
    <property type="molecule type" value="Genomic_DNA"/>
</dbReference>
<keyword evidence="2 3" id="KW-0040">ANK repeat</keyword>
<dbReference type="Gene3D" id="1.25.40.20">
    <property type="entry name" value="Ankyrin repeat-containing domain"/>
    <property type="match status" value="1"/>
</dbReference>
<feature type="repeat" description="ANK" evidence="3">
    <location>
        <begin position="27"/>
        <end position="59"/>
    </location>
</feature>
<dbReference type="PANTHER" id="PTHR24171:SF8">
    <property type="entry name" value="BRCA1-ASSOCIATED RING DOMAIN PROTEIN 1"/>
    <property type="match status" value="1"/>
</dbReference>
<dbReference type="SMART" id="SM00248">
    <property type="entry name" value="ANK"/>
    <property type="match status" value="5"/>
</dbReference>
<accession>A0ABY6J2Y0</accession>
<sequence>MQVRMSDEVLGKGWLMGRMLLETTDEDGRTPLTLALYRGDTALAAMLIVAGANVNKQDKLSNSPFLLAGAKGYTEIVRLCMLHSANYRVFNRYGGTALIPACERGHVATVAALLTDKRFPIDHMNYLGWTALLETVILGDGGPQFQAITRMLVQAGADVNQPDKEGFTALQHAVSRGWTEIVQLLIRAGAK</sequence>
<evidence type="ECO:0000256" key="3">
    <source>
        <dbReference type="PROSITE-ProRule" id="PRU00023"/>
    </source>
</evidence>
<evidence type="ECO:0000256" key="2">
    <source>
        <dbReference type="ARBA" id="ARBA00023043"/>
    </source>
</evidence>
<evidence type="ECO:0000313" key="4">
    <source>
        <dbReference type="EMBL" id="UYQ94028.1"/>
    </source>
</evidence>
<evidence type="ECO:0000256" key="1">
    <source>
        <dbReference type="ARBA" id="ARBA00022737"/>
    </source>
</evidence>
<dbReference type="InterPro" id="IPR036770">
    <property type="entry name" value="Ankyrin_rpt-contain_sf"/>
</dbReference>
<dbReference type="InterPro" id="IPR002110">
    <property type="entry name" value="Ankyrin_rpt"/>
</dbReference>
<keyword evidence="5" id="KW-1185">Reference proteome</keyword>
<dbReference type="PANTHER" id="PTHR24171">
    <property type="entry name" value="ANKYRIN REPEAT DOMAIN-CONTAINING PROTEIN 39-RELATED"/>
    <property type="match status" value="1"/>
</dbReference>
<dbReference type="SUPFAM" id="SSF48403">
    <property type="entry name" value="Ankyrin repeat"/>
    <property type="match status" value="1"/>
</dbReference>
<gene>
    <name evidence="4" type="ORF">MKQ68_02850</name>
</gene>
<dbReference type="PROSITE" id="PS50297">
    <property type="entry name" value="ANK_REP_REGION"/>
    <property type="match status" value="2"/>
</dbReference>
<dbReference type="Proteomes" id="UP001162741">
    <property type="component" value="Chromosome"/>
</dbReference>
<organism evidence="4 5">
    <name type="scientific">Chitinophaga horti</name>
    <dbReference type="NCBI Taxonomy" id="2920382"/>
    <lineage>
        <taxon>Bacteria</taxon>
        <taxon>Pseudomonadati</taxon>
        <taxon>Bacteroidota</taxon>
        <taxon>Chitinophagia</taxon>
        <taxon>Chitinophagales</taxon>
        <taxon>Chitinophagaceae</taxon>
        <taxon>Chitinophaga</taxon>
    </lineage>
</organism>
<protein>
    <submittedName>
        <fullName evidence="4">Ankyrin repeat domain-containing protein</fullName>
    </submittedName>
</protein>
<evidence type="ECO:0000313" key="5">
    <source>
        <dbReference type="Proteomes" id="UP001162741"/>
    </source>
</evidence>
<dbReference type="Pfam" id="PF13637">
    <property type="entry name" value="Ank_4"/>
    <property type="match status" value="1"/>
</dbReference>
<reference evidence="4" key="1">
    <citation type="submission" date="2022-10" db="EMBL/GenBank/DDBJ databases">
        <title>Chitinophaga sp. nov., isolated from soil.</title>
        <authorList>
            <person name="Jeon C.O."/>
        </authorList>
    </citation>
    <scope>NUCLEOTIDE SEQUENCE</scope>
    <source>
        <strain evidence="4">R8</strain>
    </source>
</reference>